<evidence type="ECO:0000313" key="4">
    <source>
        <dbReference type="Proteomes" id="UP000663852"/>
    </source>
</evidence>
<dbReference type="PANTHER" id="PTHR31362">
    <property type="entry name" value="GLYCOSYLTRANSFERASE STELLO1-RELATED"/>
    <property type="match status" value="1"/>
</dbReference>
<sequence>MRSESSQAFCPKSVTRTVKTSKRMKDYLKRNGMSSSLIFVLPILLVIAFLLSGNIHKSLVRLWETDLYSHTNHSPYLCPIRGDKWIVITTIHYPTPAIHKFLNLTTPWNLIVIADRKTPSDWLDHLTSHNSSASSSSSSSRLLFLSLQQQQSLRFRILQHLPHGSYARKNLGYLIAIQCGAQIIFESDDDNLVETGDIFHLPKLLRPQQLPWLAFHRQRSLFVNIYASFGHPHIWPRGFPLEQLRNITEDGWHSLRQNQQNITRAYIQQYLADLDPDVDAIYRLAHPMTIGRVLFDRDQPPIALEPFTFSPYNTQNTVTHYEAFWGLYLPVTTTFRVCDIWRGYWVQRLLWDIGGHLIFGRSTVEQVRNSHSYIEDMDDEYQLYHQSASFVRFLASWSSPNPSLVGRIRELARDISRGGFWKWKEVEIMDAWLEDLRSIGYKFPPIIKPPQKLPSTAVKQKRAAICVTGIAECILEAWVPTYNVLRRRLPGEIDTFLFLSSSSSTQSVLSKIQLEQARSYLNTTATILYEDRIIDPRIPSNCKTYYHPWMNQSHVIPYYQQLWALAECYDFIREYEQKMNIRYDLLIRARSDSTLANVSTQLSNLNNFTIFIPDENHFGGINDRFAIGPMSAMEKYMKRWHQLKTCAIQNLHAETFLKMLLIRLGVHVQQDRTLSYQEVRHGRDQCH</sequence>
<keyword evidence="1" id="KW-0472">Membrane</keyword>
<evidence type="ECO:0000256" key="1">
    <source>
        <dbReference type="SAM" id="Phobius"/>
    </source>
</evidence>
<reference evidence="3" key="1">
    <citation type="submission" date="2021-02" db="EMBL/GenBank/DDBJ databases">
        <authorList>
            <person name="Nowell W R."/>
        </authorList>
    </citation>
    <scope>NUCLEOTIDE SEQUENCE</scope>
</reference>
<evidence type="ECO:0000259" key="2">
    <source>
        <dbReference type="Pfam" id="PF25072"/>
    </source>
</evidence>
<protein>
    <recommendedName>
        <fullName evidence="2">DUF7796 domain-containing protein</fullName>
    </recommendedName>
</protein>
<keyword evidence="1" id="KW-1133">Transmembrane helix</keyword>
<proteinExistence type="predicted"/>
<dbReference type="AlphaFoldDB" id="A0A814UGZ3"/>
<name>A0A814UGZ3_ADIRI</name>
<dbReference type="InterPro" id="IPR056698">
    <property type="entry name" value="DUF7796"/>
</dbReference>
<feature type="transmembrane region" description="Helical" evidence="1">
    <location>
        <begin position="32"/>
        <end position="51"/>
    </location>
</feature>
<dbReference type="InterPro" id="IPR005049">
    <property type="entry name" value="STL-like"/>
</dbReference>
<dbReference type="OrthoDB" id="10040950at2759"/>
<dbReference type="Proteomes" id="UP000663852">
    <property type="component" value="Unassembled WGS sequence"/>
</dbReference>
<keyword evidence="1" id="KW-0812">Transmembrane</keyword>
<dbReference type="EMBL" id="CAJNOJ010000133">
    <property type="protein sequence ID" value="CAF1175228.1"/>
    <property type="molecule type" value="Genomic_DNA"/>
</dbReference>
<dbReference type="Pfam" id="PF03385">
    <property type="entry name" value="STELLO"/>
    <property type="match status" value="1"/>
</dbReference>
<gene>
    <name evidence="3" type="ORF">EDS130_LOCUS23923</name>
</gene>
<organism evidence="3 4">
    <name type="scientific">Adineta ricciae</name>
    <name type="common">Rotifer</name>
    <dbReference type="NCBI Taxonomy" id="249248"/>
    <lineage>
        <taxon>Eukaryota</taxon>
        <taxon>Metazoa</taxon>
        <taxon>Spiralia</taxon>
        <taxon>Gnathifera</taxon>
        <taxon>Rotifera</taxon>
        <taxon>Eurotatoria</taxon>
        <taxon>Bdelloidea</taxon>
        <taxon>Adinetida</taxon>
        <taxon>Adinetidae</taxon>
        <taxon>Adineta</taxon>
    </lineage>
</organism>
<comment type="caution">
    <text evidence="3">The sequence shown here is derived from an EMBL/GenBank/DDBJ whole genome shotgun (WGS) entry which is preliminary data.</text>
</comment>
<dbReference type="PANTHER" id="PTHR31362:SF0">
    <property type="entry name" value="EXOSTOSIN DOMAIN-CONTAINING PROTEIN-RELATED"/>
    <property type="match status" value="1"/>
</dbReference>
<evidence type="ECO:0000313" key="3">
    <source>
        <dbReference type="EMBL" id="CAF1175228.1"/>
    </source>
</evidence>
<dbReference type="Pfam" id="PF25072">
    <property type="entry name" value="DUF7796"/>
    <property type="match status" value="1"/>
</dbReference>
<feature type="domain" description="DUF7796" evidence="2">
    <location>
        <begin position="561"/>
        <end position="672"/>
    </location>
</feature>
<accession>A0A814UGZ3</accession>